<comment type="caution">
    <text evidence="1">The sequence shown here is derived from an EMBL/GenBank/DDBJ whole genome shotgun (WGS) entry which is preliminary data.</text>
</comment>
<dbReference type="RefSeq" id="WP_342809975.1">
    <property type="nucleotide sequence ID" value="NZ_JAOPJZ010000020.1"/>
</dbReference>
<dbReference type="InterPro" id="IPR008928">
    <property type="entry name" value="6-hairpin_glycosidase_sf"/>
</dbReference>
<gene>
    <name evidence="1" type="ORF">OB919_17025</name>
</gene>
<dbReference type="Proteomes" id="UP001321047">
    <property type="component" value="Unassembled WGS sequence"/>
</dbReference>
<proteinExistence type="predicted"/>
<evidence type="ECO:0000313" key="1">
    <source>
        <dbReference type="EMBL" id="MCU4753665.1"/>
    </source>
</evidence>
<keyword evidence="2" id="KW-1185">Reference proteome</keyword>
<evidence type="ECO:0000313" key="2">
    <source>
        <dbReference type="Proteomes" id="UP001321047"/>
    </source>
</evidence>
<dbReference type="GO" id="GO:0005975">
    <property type="term" value="P:carbohydrate metabolic process"/>
    <property type="evidence" value="ECO:0007669"/>
    <property type="project" value="InterPro"/>
</dbReference>
<reference evidence="1 2" key="1">
    <citation type="submission" date="2022-09" db="EMBL/GenBank/DDBJ databases">
        <title>Enrichment on poylsaccharides allowed isolation of novel metabolic and taxonomic groups of Haloarchaea.</title>
        <authorList>
            <person name="Sorokin D.Y."/>
            <person name="Elcheninov A.G."/>
            <person name="Khizhniak T.V."/>
            <person name="Kolganova T.V."/>
            <person name="Kublanov I.V."/>
        </authorList>
    </citation>
    <scope>NUCLEOTIDE SEQUENCE [LARGE SCALE GENOMIC DNA]</scope>
    <source>
        <strain evidence="1 2">AArc-curdl1</strain>
    </source>
</reference>
<accession>A0AAP2ZBD3</accession>
<dbReference type="SUPFAM" id="SSF48208">
    <property type="entry name" value="Six-hairpin glycosidases"/>
    <property type="match status" value="1"/>
</dbReference>
<protein>
    <submittedName>
        <fullName evidence="1">Agl cluster protein AglQ</fullName>
    </submittedName>
</protein>
<dbReference type="AlphaFoldDB" id="A0AAP2ZBD3"/>
<sequence length="402" mass="45941">MVKLNEILLQVVEYGLERQKENGSMPAGHNGPYSDPETPVRNTSHWLIIFLNAYEQNGDVRFRNAAERAIEYLQSEEARPNCATFYHRNSCGKDRCNGVVGQAWTIEALTVAGQLLNQQKLISIAKDVFLLHPFNESVGYWKKVDIDGDILGIDLTFNHQLWFAAAGGLLVRHGTTSEEIEKQVLTFLDHLERNISIRSSGLIYHRSVPNFGFETVATLARDDLKLFILSTLEWTNLTESRVLSAFLNSRFAPVRRAPLSGEEHINKSIGYHSFNLYALALLYQSFPDHKFWSTNTFEAILSYADSQMYIVGLHDNKFGYAYNPPGFEIPFALQTFRGNETHNQQKDWLTRQLELTYNPETKRLDRNNIDPETLTARLYEATRLQNLEFPLEVTEPSPESSS</sequence>
<organism evidence="1 2">
    <name type="scientific">Natronosalvus hydrolyticus</name>
    <dbReference type="NCBI Taxonomy" id="2979988"/>
    <lineage>
        <taxon>Archaea</taxon>
        <taxon>Methanobacteriati</taxon>
        <taxon>Methanobacteriota</taxon>
        <taxon>Stenosarchaea group</taxon>
        <taxon>Halobacteria</taxon>
        <taxon>Halobacteriales</taxon>
        <taxon>Natrialbaceae</taxon>
        <taxon>Natronosalvus</taxon>
    </lineage>
</organism>
<dbReference type="EMBL" id="JAOPJZ010000020">
    <property type="protein sequence ID" value="MCU4753665.1"/>
    <property type="molecule type" value="Genomic_DNA"/>
</dbReference>
<name>A0AAP2ZBD3_9EURY</name>